<dbReference type="Proteomes" id="UP000186684">
    <property type="component" value="Unassembled WGS sequence"/>
</dbReference>
<name>A0A1N7PTG2_9RHOB</name>
<sequence>MKRNILIFFHIEKCGGTSLVNYFRNNLPFQSCEALSKTNVLSYKEWQTTLKTYPNLKVISGHNLNTNIIEWFTDAGFDVRSFTVLRDPLERCISDYLHDRRKKTFEGSLDEYASIPWKQNYISKFLGHGDTDKAEIGIKKIQSLVHVKDSSNFIEREIVEIGHSITAPYTIANKATGILPDDVCVRHGVKIGKYSISHDSFELLRKYNQIDSAIWEEHLKRIDEVGEAPHHGIDYSDSNSPKDWALRKLAHIYRNAYFKPKMKIFSRHYSLPRNRSDPRKVSEIDAFS</sequence>
<dbReference type="GO" id="GO:0008146">
    <property type="term" value="F:sulfotransferase activity"/>
    <property type="evidence" value="ECO:0007669"/>
    <property type="project" value="InterPro"/>
</dbReference>
<keyword evidence="1" id="KW-0808">Transferase</keyword>
<dbReference type="Pfam" id="PF03567">
    <property type="entry name" value="Sulfotransfer_2"/>
    <property type="match status" value="1"/>
</dbReference>
<proteinExistence type="predicted"/>
<evidence type="ECO:0000313" key="2">
    <source>
        <dbReference type="Proteomes" id="UP000186684"/>
    </source>
</evidence>
<dbReference type="InterPro" id="IPR005331">
    <property type="entry name" value="Sulfotransferase"/>
</dbReference>
<dbReference type="InterPro" id="IPR027417">
    <property type="entry name" value="P-loop_NTPase"/>
</dbReference>
<keyword evidence="2" id="KW-1185">Reference proteome</keyword>
<dbReference type="AlphaFoldDB" id="A0A1N7PTG2"/>
<evidence type="ECO:0000313" key="1">
    <source>
        <dbReference type="EMBL" id="SIT13901.1"/>
    </source>
</evidence>
<protein>
    <submittedName>
        <fullName evidence="1">Sulfotransferase family protein</fullName>
    </submittedName>
</protein>
<dbReference type="RefSeq" id="WP_076450668.1">
    <property type="nucleotide sequence ID" value="NZ_FTOQ01000020.1"/>
</dbReference>
<dbReference type="SUPFAM" id="SSF52540">
    <property type="entry name" value="P-loop containing nucleoside triphosphate hydrolases"/>
    <property type="match status" value="1"/>
</dbReference>
<dbReference type="GO" id="GO:0016020">
    <property type="term" value="C:membrane"/>
    <property type="evidence" value="ECO:0007669"/>
    <property type="project" value="InterPro"/>
</dbReference>
<dbReference type="OrthoDB" id="7444642at2"/>
<accession>A0A1N7PTG2</accession>
<reference evidence="2" key="1">
    <citation type="submission" date="2017-01" db="EMBL/GenBank/DDBJ databases">
        <authorList>
            <person name="Varghese N."/>
            <person name="Submissions S."/>
        </authorList>
    </citation>
    <scope>NUCLEOTIDE SEQUENCE [LARGE SCALE GENOMIC DNA]</scope>
    <source>
        <strain evidence="2">DSM 29430</strain>
    </source>
</reference>
<dbReference type="Gene3D" id="3.40.50.300">
    <property type="entry name" value="P-loop containing nucleotide triphosphate hydrolases"/>
    <property type="match status" value="1"/>
</dbReference>
<organism evidence="1 2">
    <name type="scientific">Roseivivax lentus</name>
    <dbReference type="NCBI Taxonomy" id="633194"/>
    <lineage>
        <taxon>Bacteria</taxon>
        <taxon>Pseudomonadati</taxon>
        <taxon>Pseudomonadota</taxon>
        <taxon>Alphaproteobacteria</taxon>
        <taxon>Rhodobacterales</taxon>
        <taxon>Roseobacteraceae</taxon>
        <taxon>Roseivivax</taxon>
    </lineage>
</organism>
<gene>
    <name evidence="1" type="ORF">SAMN05421759_1207</name>
</gene>
<dbReference type="STRING" id="633194.SAMN05421759_1207"/>
<dbReference type="EMBL" id="FTOQ01000020">
    <property type="protein sequence ID" value="SIT13901.1"/>
    <property type="molecule type" value="Genomic_DNA"/>
</dbReference>